<keyword evidence="4" id="KW-0732">Signal</keyword>
<evidence type="ECO:0000313" key="6">
    <source>
        <dbReference type="EMBL" id="MDS1269164.1"/>
    </source>
</evidence>
<protein>
    <submittedName>
        <fullName evidence="6">ABC transporter substrate-binding protein</fullName>
    </submittedName>
</protein>
<evidence type="ECO:0000256" key="2">
    <source>
        <dbReference type="ARBA" id="ARBA00008814"/>
    </source>
</evidence>
<dbReference type="InterPro" id="IPR051313">
    <property type="entry name" value="Bact_iron-sidero_bind"/>
</dbReference>
<accession>A0ABU2H3G7</accession>
<dbReference type="PANTHER" id="PTHR30532">
    <property type="entry name" value="IRON III DICITRATE-BINDING PERIPLASMIC PROTEIN"/>
    <property type="match status" value="1"/>
</dbReference>
<feature type="domain" description="Fe/B12 periplasmic-binding" evidence="5">
    <location>
        <begin position="1"/>
        <end position="256"/>
    </location>
</feature>
<dbReference type="Pfam" id="PF01497">
    <property type="entry name" value="Peripla_BP_2"/>
    <property type="match status" value="1"/>
</dbReference>
<dbReference type="InterPro" id="IPR002491">
    <property type="entry name" value="ABC_transptr_periplasmic_BD"/>
</dbReference>
<comment type="caution">
    <text evidence="6">The sequence shown here is derived from an EMBL/GenBank/DDBJ whole genome shotgun (WGS) entry which is preliminary data.</text>
</comment>
<dbReference type="SUPFAM" id="SSF53807">
    <property type="entry name" value="Helical backbone' metal receptor"/>
    <property type="match status" value="1"/>
</dbReference>
<dbReference type="PROSITE" id="PS50983">
    <property type="entry name" value="FE_B12_PBP"/>
    <property type="match status" value="1"/>
</dbReference>
<dbReference type="PANTHER" id="PTHR30532:SF25">
    <property type="entry name" value="IRON(III) DICITRATE-BINDING PERIPLASMIC PROTEIN"/>
    <property type="match status" value="1"/>
</dbReference>
<evidence type="ECO:0000259" key="5">
    <source>
        <dbReference type="PROSITE" id="PS50983"/>
    </source>
</evidence>
<comment type="subcellular location">
    <subcellularLocation>
        <location evidence="1">Cell envelope</location>
    </subcellularLocation>
</comment>
<dbReference type="EMBL" id="JAVLVT010000001">
    <property type="protein sequence ID" value="MDS1269164.1"/>
    <property type="molecule type" value="Genomic_DNA"/>
</dbReference>
<dbReference type="RefSeq" id="WP_310910673.1">
    <property type="nucleotide sequence ID" value="NZ_JAVLVT010000001.1"/>
</dbReference>
<gene>
    <name evidence="6" type="ORF">RIF23_02510</name>
</gene>
<sequence length="260" mass="28072">MGDPGAEDGGLTPFLPPEATDVADEVTIVSNSLAEEDLNLEELAATTPDLILGVATENGTQAERVDELNEIAPTVLLEWSGTESWRDHLTEVAEVLDAHERAEQVTTDYRDAVDDAREAVRDTIGPAEDTQVSLVRLQSDSEIRFETPASFPGQIMADVGFDRPQSQLQDQAEGGTDFVSESYENLEDGDGDLVFVFASGGYTDAPEIFDDQMWAHLDAVADGRLYAVDFDHWGAASYPAAHRVLDDLTAAVSGELDPAV</sequence>
<reference evidence="7" key="1">
    <citation type="submission" date="2023-07" db="EMBL/GenBank/DDBJ databases">
        <title>Novel species in the genus Lipingzhangella isolated from Sambhar Salt Lake.</title>
        <authorList>
            <person name="Jiya N."/>
            <person name="Kajale S."/>
            <person name="Sharma A."/>
        </authorList>
    </citation>
    <scope>NUCLEOTIDE SEQUENCE [LARGE SCALE GENOMIC DNA]</scope>
    <source>
        <strain evidence="7">LS1_29</strain>
    </source>
</reference>
<evidence type="ECO:0000256" key="4">
    <source>
        <dbReference type="ARBA" id="ARBA00022729"/>
    </source>
</evidence>
<evidence type="ECO:0000313" key="7">
    <source>
        <dbReference type="Proteomes" id="UP001250214"/>
    </source>
</evidence>
<dbReference type="Gene3D" id="3.40.50.1980">
    <property type="entry name" value="Nitrogenase molybdenum iron protein domain"/>
    <property type="match status" value="2"/>
</dbReference>
<comment type="similarity">
    <text evidence="2">Belongs to the bacterial solute-binding protein 8 family.</text>
</comment>
<evidence type="ECO:0000256" key="1">
    <source>
        <dbReference type="ARBA" id="ARBA00004196"/>
    </source>
</evidence>
<dbReference type="Proteomes" id="UP001250214">
    <property type="component" value="Unassembled WGS sequence"/>
</dbReference>
<keyword evidence="7" id="KW-1185">Reference proteome</keyword>
<proteinExistence type="inferred from homology"/>
<evidence type="ECO:0000256" key="3">
    <source>
        <dbReference type="ARBA" id="ARBA00022448"/>
    </source>
</evidence>
<name>A0ABU2H3G7_9ACTN</name>
<keyword evidence="3" id="KW-0813">Transport</keyword>
<organism evidence="6 7">
    <name type="scientific">Lipingzhangella rawalii</name>
    <dbReference type="NCBI Taxonomy" id="2055835"/>
    <lineage>
        <taxon>Bacteria</taxon>
        <taxon>Bacillati</taxon>
        <taxon>Actinomycetota</taxon>
        <taxon>Actinomycetes</taxon>
        <taxon>Streptosporangiales</taxon>
        <taxon>Nocardiopsidaceae</taxon>
        <taxon>Lipingzhangella</taxon>
    </lineage>
</organism>